<sequence length="96" mass="10224">MKLVSLLLLLPLAAAASSRYMIFFPNQDVPVKAYAGLQNSVLLAGGRITAVLPLIAGFVAEIPKEEVPGLVSANEKSSYKAVFEEDGEIHTARPAQ</sequence>
<gene>
    <name evidence="2" type="ORF">AGOS_AFR038W</name>
</gene>
<dbReference type="KEGG" id="ago:AGOS_AFR038W"/>
<dbReference type="Proteomes" id="UP000000591">
    <property type="component" value="Chromosome VI"/>
</dbReference>
<dbReference type="SUPFAM" id="SSF54897">
    <property type="entry name" value="Protease propeptides/inhibitors"/>
    <property type="match status" value="1"/>
</dbReference>
<dbReference type="InterPro" id="IPR037045">
    <property type="entry name" value="S8pro/Inhibitor_I9_sf"/>
</dbReference>
<feature type="chain" id="PRO_5012791104" evidence="1">
    <location>
        <begin position="16"/>
        <end position="96"/>
    </location>
</feature>
<evidence type="ECO:0000313" key="2">
    <source>
        <dbReference type="EMBL" id="AAS53409.1"/>
    </source>
</evidence>
<accession>Q754N4</accession>
<protein>
    <submittedName>
        <fullName evidence="2">AFR038Wp</fullName>
    </submittedName>
</protein>
<feature type="signal peptide" evidence="1">
    <location>
        <begin position="1"/>
        <end position="15"/>
    </location>
</feature>
<dbReference type="HOGENOM" id="CLU_2359296_0_0_1"/>
<evidence type="ECO:0000256" key="1">
    <source>
        <dbReference type="SAM" id="SignalP"/>
    </source>
</evidence>
<name>Q754N4_EREGS</name>
<evidence type="ECO:0000313" key="3">
    <source>
        <dbReference type="Proteomes" id="UP000000591"/>
    </source>
</evidence>
<dbReference type="EMBL" id="AE016819">
    <property type="protein sequence ID" value="AAS53409.1"/>
    <property type="molecule type" value="Genomic_DNA"/>
</dbReference>
<dbReference type="RefSeq" id="NP_985585.1">
    <property type="nucleotide sequence ID" value="NM_210939.1"/>
</dbReference>
<dbReference type="Gene3D" id="3.30.70.80">
    <property type="entry name" value="Peptidase S8 propeptide/proteinase inhibitor I9"/>
    <property type="match status" value="1"/>
</dbReference>
<organism evidence="2 3">
    <name type="scientific">Eremothecium gossypii (strain ATCC 10895 / CBS 109.51 / FGSC 9923 / NRRL Y-1056)</name>
    <name type="common">Yeast</name>
    <name type="synonym">Ashbya gossypii</name>
    <dbReference type="NCBI Taxonomy" id="284811"/>
    <lineage>
        <taxon>Eukaryota</taxon>
        <taxon>Fungi</taxon>
        <taxon>Dikarya</taxon>
        <taxon>Ascomycota</taxon>
        <taxon>Saccharomycotina</taxon>
        <taxon>Saccharomycetes</taxon>
        <taxon>Saccharomycetales</taxon>
        <taxon>Saccharomycetaceae</taxon>
        <taxon>Eremothecium</taxon>
    </lineage>
</organism>
<keyword evidence="3" id="KW-1185">Reference proteome</keyword>
<dbReference type="InParanoid" id="Q754N4"/>
<dbReference type="GeneID" id="4621826"/>
<reference evidence="3" key="2">
    <citation type="journal article" date="2013" name="G3 (Bethesda)">
        <title>Genomes of Ashbya fungi isolated from insects reveal four mating-type loci, numerous translocations, lack of transposons, and distinct gene duplications.</title>
        <authorList>
            <person name="Dietrich F.S."/>
            <person name="Voegeli S."/>
            <person name="Kuo S."/>
            <person name="Philippsen P."/>
        </authorList>
    </citation>
    <scope>GENOME REANNOTATION</scope>
    <source>
        <strain evidence="3">ATCC 10895 / CBS 109.51 / FGSC 9923 / NRRL Y-1056</strain>
    </source>
</reference>
<proteinExistence type="predicted"/>
<keyword evidence="1" id="KW-0732">Signal</keyword>
<reference evidence="2 3" key="1">
    <citation type="journal article" date="2004" name="Science">
        <title>The Ashbya gossypii genome as a tool for mapping the ancient Saccharomyces cerevisiae genome.</title>
        <authorList>
            <person name="Dietrich F.S."/>
            <person name="Voegeli S."/>
            <person name="Brachat S."/>
            <person name="Lerch A."/>
            <person name="Gates K."/>
            <person name="Steiner S."/>
            <person name="Mohr C."/>
            <person name="Pohlmann R."/>
            <person name="Luedi P."/>
            <person name="Choi S."/>
            <person name="Wing R.A."/>
            <person name="Flavier A."/>
            <person name="Gaffney T.D."/>
            <person name="Philippsen P."/>
        </authorList>
    </citation>
    <scope>NUCLEOTIDE SEQUENCE [LARGE SCALE GENOMIC DNA]</scope>
    <source>
        <strain evidence="3">ATCC 10895 / CBS 109.51 / FGSC 9923 / NRRL Y-1056</strain>
    </source>
</reference>
<dbReference type="AlphaFoldDB" id="Q754N4"/>